<sequence length="89" mass="9190">MSDRVPTPRKSLVLAATALALVLAGCSGRDEAEKIARAEAAADRAEDAAKRAEAAAKQLPPPPVEPAAADEPEEPEQQADEPAPEPEPA</sequence>
<gene>
    <name evidence="2" type="ORF">FRF71_12270</name>
</gene>
<feature type="compositionally biased region" description="Basic and acidic residues" evidence="1">
    <location>
        <begin position="42"/>
        <end position="54"/>
    </location>
</feature>
<evidence type="ECO:0000313" key="3">
    <source>
        <dbReference type="Proteomes" id="UP000321172"/>
    </source>
</evidence>
<dbReference type="RefSeq" id="WP_147090922.1">
    <property type="nucleotide sequence ID" value="NZ_BAABJD010000002.1"/>
</dbReference>
<keyword evidence="3" id="KW-1185">Reference proteome</keyword>
<dbReference type="KEGG" id="ngf:FRF71_12270"/>
<proteinExistence type="predicted"/>
<name>A0A5B8S604_9SPHN</name>
<protein>
    <recommendedName>
        <fullName evidence="4">Lipoprotein</fullName>
    </recommendedName>
</protein>
<reference evidence="2 3" key="1">
    <citation type="journal article" date="2013" name="J. Microbiol. Biotechnol.">
        <title>Novosphingobium ginsenosidimutans sp. nov., with the ability to convert ginsenoside.</title>
        <authorList>
            <person name="Kim J.K."/>
            <person name="He D."/>
            <person name="Liu Q.M."/>
            <person name="Park H.Y."/>
            <person name="Jung M.S."/>
            <person name="Yoon M.H."/>
            <person name="Kim S.C."/>
            <person name="Im W.T."/>
        </authorList>
    </citation>
    <scope>NUCLEOTIDE SEQUENCE [LARGE SCALE GENOMIC DNA]</scope>
    <source>
        <strain evidence="2 3">FW-6</strain>
    </source>
</reference>
<evidence type="ECO:0000256" key="1">
    <source>
        <dbReference type="SAM" id="MobiDB-lite"/>
    </source>
</evidence>
<dbReference type="AlphaFoldDB" id="A0A5B8S604"/>
<accession>A0A5B8S604</accession>
<dbReference type="EMBL" id="CP042345">
    <property type="protein sequence ID" value="QEA16843.1"/>
    <property type="molecule type" value="Genomic_DNA"/>
</dbReference>
<organism evidence="2 3">
    <name type="scientific">Novosphingobium ginsenosidimutans</name>
    <dbReference type="NCBI Taxonomy" id="1176536"/>
    <lineage>
        <taxon>Bacteria</taxon>
        <taxon>Pseudomonadati</taxon>
        <taxon>Pseudomonadota</taxon>
        <taxon>Alphaproteobacteria</taxon>
        <taxon>Sphingomonadales</taxon>
        <taxon>Sphingomonadaceae</taxon>
        <taxon>Novosphingobium</taxon>
    </lineage>
</organism>
<dbReference type="Proteomes" id="UP000321172">
    <property type="component" value="Chromosome"/>
</dbReference>
<dbReference type="PROSITE" id="PS51257">
    <property type="entry name" value="PROKAR_LIPOPROTEIN"/>
    <property type="match status" value="1"/>
</dbReference>
<feature type="compositionally biased region" description="Acidic residues" evidence="1">
    <location>
        <begin position="68"/>
        <end position="89"/>
    </location>
</feature>
<evidence type="ECO:0008006" key="4">
    <source>
        <dbReference type="Google" id="ProtNLM"/>
    </source>
</evidence>
<evidence type="ECO:0000313" key="2">
    <source>
        <dbReference type="EMBL" id="QEA16843.1"/>
    </source>
</evidence>
<feature type="region of interest" description="Disordered" evidence="1">
    <location>
        <begin position="42"/>
        <end position="89"/>
    </location>
</feature>